<accession>A0ABD1TKF7</accession>
<dbReference type="Proteomes" id="UP001604336">
    <property type="component" value="Unassembled WGS sequence"/>
</dbReference>
<evidence type="ECO:0000313" key="2">
    <source>
        <dbReference type="Proteomes" id="UP001604336"/>
    </source>
</evidence>
<dbReference type="EMBL" id="JBFOLK010000005">
    <property type="protein sequence ID" value="KAL2513221.1"/>
    <property type="molecule type" value="Genomic_DNA"/>
</dbReference>
<evidence type="ECO:0000313" key="1">
    <source>
        <dbReference type="EMBL" id="KAL2513221.1"/>
    </source>
</evidence>
<name>A0ABD1TKF7_9LAMI</name>
<proteinExistence type="predicted"/>
<protein>
    <submittedName>
        <fullName evidence="1">Uncharacterized protein</fullName>
    </submittedName>
</protein>
<gene>
    <name evidence="1" type="ORF">Adt_18821</name>
</gene>
<keyword evidence="2" id="KW-1185">Reference proteome</keyword>
<reference evidence="2" key="1">
    <citation type="submission" date="2024-07" db="EMBL/GenBank/DDBJ databases">
        <title>Two chromosome-level genome assemblies of Korean endemic species Abeliophyllum distichum and Forsythia ovata (Oleaceae).</title>
        <authorList>
            <person name="Jang H."/>
        </authorList>
    </citation>
    <scope>NUCLEOTIDE SEQUENCE [LARGE SCALE GENOMIC DNA]</scope>
</reference>
<organism evidence="1 2">
    <name type="scientific">Abeliophyllum distichum</name>
    <dbReference type="NCBI Taxonomy" id="126358"/>
    <lineage>
        <taxon>Eukaryota</taxon>
        <taxon>Viridiplantae</taxon>
        <taxon>Streptophyta</taxon>
        <taxon>Embryophyta</taxon>
        <taxon>Tracheophyta</taxon>
        <taxon>Spermatophyta</taxon>
        <taxon>Magnoliopsida</taxon>
        <taxon>eudicotyledons</taxon>
        <taxon>Gunneridae</taxon>
        <taxon>Pentapetalae</taxon>
        <taxon>asterids</taxon>
        <taxon>lamiids</taxon>
        <taxon>Lamiales</taxon>
        <taxon>Oleaceae</taxon>
        <taxon>Forsythieae</taxon>
        <taxon>Abeliophyllum</taxon>
    </lineage>
</organism>
<comment type="caution">
    <text evidence="1">The sequence shown here is derived from an EMBL/GenBank/DDBJ whole genome shotgun (WGS) entry which is preliminary data.</text>
</comment>
<sequence length="246" mass="27963">MIEPPKERDEVTSDNILGLLRDNGVVGSKDECDSDVVGSKDECDSDVLPELKDDGIEYPVNDEALIARPALQAQIKTDTFNHFAISLLQELEDVLSEWVSSRLTSIRDITYHIGLAHGDVLPKQPTYRSNPNETNELQIHQFKANKSCIFIVELGDWFWKHVKDLYPFDAGSDSMSNRFEEGGDDAIQASHGPLLHWTQAKDHIGGISEANRILEDQNKRETKFGGQKRRKSREITMRSHGYRRMR</sequence>
<dbReference type="AlphaFoldDB" id="A0ABD1TKF7"/>